<keyword evidence="2" id="KW-1133">Transmembrane helix</keyword>
<keyword evidence="2" id="KW-0472">Membrane</keyword>
<keyword evidence="2" id="KW-0812">Transmembrane</keyword>
<evidence type="ECO:0000313" key="3">
    <source>
        <dbReference type="EMBL" id="ADY61972.1"/>
    </source>
</evidence>
<dbReference type="EMBL" id="CP002546">
    <property type="protein sequence ID" value="ADY61972.1"/>
    <property type="molecule type" value="Genomic_DNA"/>
</dbReference>
<evidence type="ECO:0000256" key="2">
    <source>
        <dbReference type="SAM" id="Phobius"/>
    </source>
</evidence>
<keyword evidence="4" id="KW-1185">Reference proteome</keyword>
<dbReference type="KEGG" id="pbs:Plabr_4399"/>
<accession>F0SKJ1</accession>
<feature type="region of interest" description="Disordered" evidence="1">
    <location>
        <begin position="117"/>
        <end position="137"/>
    </location>
</feature>
<dbReference type="OrthoDB" id="9812349at2"/>
<name>F0SKJ1_RUBBR</name>
<dbReference type="GO" id="GO:0005886">
    <property type="term" value="C:plasma membrane"/>
    <property type="evidence" value="ECO:0007669"/>
    <property type="project" value="TreeGrafter"/>
</dbReference>
<protein>
    <recommendedName>
        <fullName evidence="5">DUF805 domain-containing protein</fullName>
    </recommendedName>
</protein>
<dbReference type="RefSeq" id="WP_013630677.1">
    <property type="nucleotide sequence ID" value="NC_015174.1"/>
</dbReference>
<dbReference type="PANTHER" id="PTHR34980:SF2">
    <property type="entry name" value="INNER MEMBRANE PROTEIN YHAH-RELATED"/>
    <property type="match status" value="1"/>
</dbReference>
<proteinExistence type="predicted"/>
<gene>
    <name evidence="3" type="ordered locus">Plabr_4399</name>
</gene>
<dbReference type="Pfam" id="PF05656">
    <property type="entry name" value="DUF805"/>
    <property type="match status" value="1"/>
</dbReference>
<evidence type="ECO:0000256" key="1">
    <source>
        <dbReference type="SAM" id="MobiDB-lite"/>
    </source>
</evidence>
<evidence type="ECO:0000313" key="4">
    <source>
        <dbReference type="Proteomes" id="UP000006860"/>
    </source>
</evidence>
<dbReference type="HOGENOM" id="CLU_093674_4_1_0"/>
<organism evidence="3 4">
    <name type="scientific">Rubinisphaera brasiliensis (strain ATCC 49424 / DSM 5305 / JCM 21570 / IAM 15109 / NBRC 103401 / IFAM 1448)</name>
    <name type="common">Planctomyces brasiliensis</name>
    <dbReference type="NCBI Taxonomy" id="756272"/>
    <lineage>
        <taxon>Bacteria</taxon>
        <taxon>Pseudomonadati</taxon>
        <taxon>Planctomycetota</taxon>
        <taxon>Planctomycetia</taxon>
        <taxon>Planctomycetales</taxon>
        <taxon>Planctomycetaceae</taxon>
        <taxon>Rubinisphaera</taxon>
    </lineage>
</organism>
<dbReference type="PANTHER" id="PTHR34980">
    <property type="entry name" value="INNER MEMBRANE PROTEIN-RELATED-RELATED"/>
    <property type="match status" value="1"/>
</dbReference>
<feature type="transmembrane region" description="Helical" evidence="2">
    <location>
        <begin position="55"/>
        <end position="72"/>
    </location>
</feature>
<dbReference type="AlphaFoldDB" id="F0SKJ1"/>
<dbReference type="eggNOG" id="COG3152">
    <property type="taxonomic scope" value="Bacteria"/>
</dbReference>
<dbReference type="STRING" id="756272.Plabr_4399"/>
<sequence length="137" mass="15549">MLRHYEKAIRNSFNFHGRAPREEFFVLIWSPLMLVFLLVAFPFNEDFVGQLIEKVLVGLVILLLIPIPCATVRRMHDIGSSGWWILVGLVPIIGPILLLGLLLIDSVPLDLPYGPNPKNKYPDVPQEYLRPPGPEPE</sequence>
<evidence type="ECO:0008006" key="5">
    <source>
        <dbReference type="Google" id="ProtNLM"/>
    </source>
</evidence>
<dbReference type="Proteomes" id="UP000006860">
    <property type="component" value="Chromosome"/>
</dbReference>
<reference evidence="4" key="1">
    <citation type="submission" date="2011-02" db="EMBL/GenBank/DDBJ databases">
        <title>The complete genome of Planctomyces brasiliensis DSM 5305.</title>
        <authorList>
            <person name="Lucas S."/>
            <person name="Copeland A."/>
            <person name="Lapidus A."/>
            <person name="Bruce D."/>
            <person name="Goodwin L."/>
            <person name="Pitluck S."/>
            <person name="Kyrpides N."/>
            <person name="Mavromatis K."/>
            <person name="Pagani I."/>
            <person name="Ivanova N."/>
            <person name="Ovchinnikova G."/>
            <person name="Lu M."/>
            <person name="Detter J.C."/>
            <person name="Han C."/>
            <person name="Land M."/>
            <person name="Hauser L."/>
            <person name="Markowitz V."/>
            <person name="Cheng J.-F."/>
            <person name="Hugenholtz P."/>
            <person name="Woyke T."/>
            <person name="Wu D."/>
            <person name="Tindall B."/>
            <person name="Pomrenke H.G."/>
            <person name="Brambilla E."/>
            <person name="Klenk H.-P."/>
            <person name="Eisen J.A."/>
        </authorList>
    </citation>
    <scope>NUCLEOTIDE SEQUENCE [LARGE SCALE GENOMIC DNA]</scope>
    <source>
        <strain evidence="4">ATCC 49424 / DSM 5305 / JCM 21570 / NBRC 103401 / IFAM 1448</strain>
    </source>
</reference>
<feature type="transmembrane region" description="Helical" evidence="2">
    <location>
        <begin position="84"/>
        <end position="104"/>
    </location>
</feature>
<feature type="transmembrane region" description="Helical" evidence="2">
    <location>
        <begin position="24"/>
        <end position="43"/>
    </location>
</feature>
<dbReference type="InterPro" id="IPR008523">
    <property type="entry name" value="DUF805"/>
</dbReference>